<gene>
    <name evidence="2" type="ORF">DEACI_1995</name>
    <name evidence="3" type="ORF">DEACI_3845</name>
</gene>
<dbReference type="Proteomes" id="UP001071230">
    <property type="component" value="Unassembled WGS sequence"/>
</dbReference>
<dbReference type="SUPFAM" id="SSF111321">
    <property type="entry name" value="AF1104-like"/>
    <property type="match status" value="1"/>
</dbReference>
<organism evidence="2">
    <name type="scientific">Acididesulfobacillus acetoxydans</name>
    <dbReference type="NCBI Taxonomy" id="1561005"/>
    <lineage>
        <taxon>Bacteria</taxon>
        <taxon>Bacillati</taxon>
        <taxon>Bacillota</taxon>
        <taxon>Clostridia</taxon>
        <taxon>Eubacteriales</taxon>
        <taxon>Peptococcaceae</taxon>
        <taxon>Acididesulfobacillus</taxon>
    </lineage>
</organism>
<keyword evidence="4" id="KW-1185">Reference proteome</keyword>
<evidence type="ECO:0000259" key="1">
    <source>
        <dbReference type="Pfam" id="PF01937"/>
    </source>
</evidence>
<proteinExistence type="predicted"/>
<evidence type="ECO:0000313" key="2">
    <source>
        <dbReference type="EMBL" id="CAA7601329.1"/>
    </source>
</evidence>
<dbReference type="AlphaFoldDB" id="A0A8S0W7Z9"/>
<reference evidence="2" key="2">
    <citation type="submission" date="2020-01" db="EMBL/GenBank/DDBJ databases">
        <authorList>
            <person name="Hornung B."/>
        </authorList>
    </citation>
    <scope>NUCLEOTIDE SEQUENCE</scope>
    <source>
        <strain evidence="2">PacBioINE</strain>
    </source>
</reference>
<evidence type="ECO:0000313" key="3">
    <source>
        <dbReference type="EMBL" id="CEJ09361.1"/>
    </source>
</evidence>
<dbReference type="InterPro" id="IPR002791">
    <property type="entry name" value="ARMT1-like_metal-bd"/>
</dbReference>
<dbReference type="KEGG" id="aacx:DEACI_1995"/>
<dbReference type="Proteomes" id="UP000836597">
    <property type="component" value="Chromosome"/>
</dbReference>
<reference evidence="3" key="1">
    <citation type="submission" date="2014-11" db="EMBL/GenBank/DDBJ databases">
        <authorList>
            <person name="Hornung B.V."/>
        </authorList>
    </citation>
    <scope>NUCLEOTIDE SEQUENCE</scope>
    <source>
        <strain evidence="3">INE</strain>
    </source>
</reference>
<dbReference type="EMBL" id="LR746496">
    <property type="protein sequence ID" value="CAA7601329.1"/>
    <property type="molecule type" value="Genomic_DNA"/>
</dbReference>
<protein>
    <recommendedName>
        <fullName evidence="1">Damage-control phosphatase ARMT1-like metal-binding domain-containing protein</fullName>
    </recommendedName>
</protein>
<accession>A0A8S0W7Z9</accession>
<dbReference type="InterPro" id="IPR036075">
    <property type="entry name" value="ARMT-1-like_metal-bd_sf"/>
</dbReference>
<dbReference type="Pfam" id="PF01937">
    <property type="entry name" value="ARMT1-like_dom"/>
    <property type="match status" value="1"/>
</dbReference>
<sequence length="90" mass="10321">METVFLGTILKYCSAEFLRAFEEADIIISKGQANYESLEFTEEAGEKTFFLLRAKCEVVAQNLGTEFGVMVFRQNQPRHWDKLMMEDDGG</sequence>
<name>A0A8S0W7Z9_9FIRM</name>
<feature type="domain" description="Damage-control phosphatase ARMT1-like metal-binding" evidence="1">
    <location>
        <begin position="5"/>
        <end position="66"/>
    </location>
</feature>
<evidence type="ECO:0000313" key="4">
    <source>
        <dbReference type="Proteomes" id="UP001071230"/>
    </source>
</evidence>
<dbReference type="Gene3D" id="3.40.50.10880">
    <property type="entry name" value="Uncharacterised protein PF01937, DUF89, domain 3"/>
    <property type="match status" value="1"/>
</dbReference>
<dbReference type="EMBL" id="CDGJ01000130">
    <property type="protein sequence ID" value="CEJ09361.1"/>
    <property type="molecule type" value="Genomic_DNA"/>
</dbReference>